<evidence type="ECO:0000313" key="4">
    <source>
        <dbReference type="Proteomes" id="UP000008810"/>
    </source>
</evidence>
<reference evidence="2" key="2">
    <citation type="submission" date="2017-06" db="EMBL/GenBank/DDBJ databases">
        <title>WGS assembly of Brachypodium distachyon.</title>
        <authorList>
            <consortium name="The International Brachypodium Initiative"/>
            <person name="Lucas S."/>
            <person name="Harmon-Smith M."/>
            <person name="Lail K."/>
            <person name="Tice H."/>
            <person name="Grimwood J."/>
            <person name="Bruce D."/>
            <person name="Barry K."/>
            <person name="Shu S."/>
            <person name="Lindquist E."/>
            <person name="Wang M."/>
            <person name="Pitluck S."/>
            <person name="Vogel J.P."/>
            <person name="Garvin D.F."/>
            <person name="Mockler T.C."/>
            <person name="Schmutz J."/>
            <person name="Rokhsar D."/>
            <person name="Bevan M.W."/>
        </authorList>
    </citation>
    <scope>NUCLEOTIDE SEQUENCE</scope>
    <source>
        <strain evidence="2">Bd21</strain>
    </source>
</reference>
<dbReference type="PANTHER" id="PTHR35283:SF3">
    <property type="entry name" value="T12C22.21 PROTEIN"/>
    <property type="match status" value="1"/>
</dbReference>
<dbReference type="PANTHER" id="PTHR35283">
    <property type="entry name" value="T12C22.21 PROTEIN"/>
    <property type="match status" value="1"/>
</dbReference>
<reference evidence="3" key="3">
    <citation type="submission" date="2018-08" db="UniProtKB">
        <authorList>
            <consortium name="EnsemblPlants"/>
        </authorList>
    </citation>
    <scope>IDENTIFICATION</scope>
    <source>
        <strain evidence="3">cv. Bd21</strain>
    </source>
</reference>
<dbReference type="OrthoDB" id="2015146at2759"/>
<dbReference type="Gramene" id="KQK13404">
    <property type="protein sequence ID" value="KQK13404"/>
    <property type="gene ID" value="BRADI_1g09940v3"/>
</dbReference>
<dbReference type="EnsemblPlants" id="KQK13404">
    <property type="protein sequence ID" value="KQK13404"/>
    <property type="gene ID" value="BRADI_1g09940v3"/>
</dbReference>
<dbReference type="HOGENOM" id="CLU_089113_0_0_1"/>
<organism evidence="3">
    <name type="scientific">Brachypodium distachyon</name>
    <name type="common">Purple false brome</name>
    <name type="synonym">Trachynia distachya</name>
    <dbReference type="NCBI Taxonomy" id="15368"/>
    <lineage>
        <taxon>Eukaryota</taxon>
        <taxon>Viridiplantae</taxon>
        <taxon>Streptophyta</taxon>
        <taxon>Embryophyta</taxon>
        <taxon>Tracheophyta</taxon>
        <taxon>Spermatophyta</taxon>
        <taxon>Magnoliopsida</taxon>
        <taxon>Liliopsida</taxon>
        <taxon>Poales</taxon>
        <taxon>Poaceae</taxon>
        <taxon>BOP clade</taxon>
        <taxon>Pooideae</taxon>
        <taxon>Stipodae</taxon>
        <taxon>Brachypodieae</taxon>
        <taxon>Brachypodium</taxon>
    </lineage>
</organism>
<dbReference type="ExpressionAtlas" id="I1GNQ9">
    <property type="expression patterns" value="baseline and differential"/>
</dbReference>
<feature type="compositionally biased region" description="Low complexity" evidence="1">
    <location>
        <begin position="68"/>
        <end position="82"/>
    </location>
</feature>
<evidence type="ECO:0000256" key="1">
    <source>
        <dbReference type="SAM" id="MobiDB-lite"/>
    </source>
</evidence>
<evidence type="ECO:0000313" key="2">
    <source>
        <dbReference type="EMBL" id="KQK13404.1"/>
    </source>
</evidence>
<dbReference type="Pfam" id="PF11255">
    <property type="entry name" value="DUF3054"/>
    <property type="match status" value="1"/>
</dbReference>
<dbReference type="Proteomes" id="UP000008810">
    <property type="component" value="Chromosome 1"/>
</dbReference>
<dbReference type="eggNOG" id="ENOG502QPMJ">
    <property type="taxonomic scope" value="Eukaryota"/>
</dbReference>
<feature type="region of interest" description="Disordered" evidence="1">
    <location>
        <begin position="50"/>
        <end position="83"/>
    </location>
</feature>
<protein>
    <submittedName>
        <fullName evidence="2 3">Uncharacterized protein</fullName>
    </submittedName>
</protein>
<dbReference type="EMBL" id="CM000880">
    <property type="protein sequence ID" value="KQK13404.1"/>
    <property type="molecule type" value="Genomic_DNA"/>
</dbReference>
<accession>I1GNQ9</accession>
<evidence type="ECO:0000313" key="3">
    <source>
        <dbReference type="EnsemblPlants" id="KQK13404"/>
    </source>
</evidence>
<reference evidence="2 3" key="1">
    <citation type="journal article" date="2010" name="Nature">
        <title>Genome sequencing and analysis of the model grass Brachypodium distachyon.</title>
        <authorList>
            <consortium name="International Brachypodium Initiative"/>
        </authorList>
    </citation>
    <scope>NUCLEOTIDE SEQUENCE [LARGE SCALE GENOMIC DNA]</scope>
    <source>
        <strain evidence="2">Bd21</strain>
        <strain evidence="3">cv. Bd21</strain>
    </source>
</reference>
<feature type="compositionally biased region" description="Polar residues" evidence="1">
    <location>
        <begin position="1"/>
        <end position="12"/>
    </location>
</feature>
<dbReference type="GeneID" id="100822079"/>
<dbReference type="OMA" id="RMGCCAG"/>
<proteinExistence type="predicted"/>
<dbReference type="KEGG" id="bdi:100822079"/>
<name>I1GNQ9_BRADI</name>
<dbReference type="RefSeq" id="XP_010230535.1">
    <property type="nucleotide sequence ID" value="XM_010232233.3"/>
</dbReference>
<dbReference type="InterPro" id="IPR021414">
    <property type="entry name" value="DUF3054"/>
</dbReference>
<sequence>MLLVSQAANGSLSARRLPSKPAASHRSANPYPLFANPRVARRRLALSGVADARDAPRRASSAPPPPLAAAGEGPSGSPAAAEDPTVLVGVSDDRVPLEGVIQVERPGDGAAQSKLVSYAKVGLLAGGDLLCLLVFSAIGRLSHGLPVLDAETFKTADPFIAGWLLSSYLLGGFGDDAKGSNGVGNAVTVVAKSWVVGIPLGIAIRSVASGHLPQTPFILVAMGSTGVLLTAWRALASQLLSTGQSKKDDVYKKGNPFELFELLTSLVRRW</sequence>
<gene>
    <name evidence="3" type="primary">LOC100822079</name>
    <name evidence="2" type="ORF">BRADI_1g09940v3</name>
</gene>
<dbReference type="AlphaFoldDB" id="I1GNQ9"/>
<feature type="region of interest" description="Disordered" evidence="1">
    <location>
        <begin position="1"/>
        <end position="32"/>
    </location>
</feature>
<keyword evidence="4" id="KW-1185">Reference proteome</keyword>